<organism evidence="2 3">
    <name type="scientific">Gramella jeungdoensis</name>
    <dbReference type="NCBI Taxonomy" id="708091"/>
    <lineage>
        <taxon>Bacteria</taxon>
        <taxon>Pseudomonadati</taxon>
        <taxon>Bacteroidota</taxon>
        <taxon>Flavobacteriia</taxon>
        <taxon>Flavobacteriales</taxon>
        <taxon>Flavobacteriaceae</taxon>
        <taxon>Christiangramia</taxon>
    </lineage>
</organism>
<keyword evidence="1" id="KW-0812">Transmembrane</keyword>
<feature type="transmembrane region" description="Helical" evidence="1">
    <location>
        <begin position="280"/>
        <end position="298"/>
    </location>
</feature>
<accession>A0A4Y8ASS2</accession>
<proteinExistence type="predicted"/>
<dbReference type="InterPro" id="IPR043742">
    <property type="entry name" value="DUF5687"/>
</dbReference>
<feature type="transmembrane region" description="Helical" evidence="1">
    <location>
        <begin position="423"/>
        <end position="442"/>
    </location>
</feature>
<feature type="transmembrane region" description="Helical" evidence="1">
    <location>
        <begin position="139"/>
        <end position="159"/>
    </location>
</feature>
<evidence type="ECO:0000313" key="2">
    <source>
        <dbReference type="EMBL" id="TEW73712.1"/>
    </source>
</evidence>
<evidence type="ECO:0000313" key="3">
    <source>
        <dbReference type="Proteomes" id="UP000298517"/>
    </source>
</evidence>
<feature type="transmembrane region" description="Helical" evidence="1">
    <location>
        <begin position="304"/>
        <end position="330"/>
    </location>
</feature>
<name>A0A4Y8ASS2_9FLAO</name>
<feature type="transmembrane region" description="Helical" evidence="1">
    <location>
        <begin position="171"/>
        <end position="189"/>
    </location>
</feature>
<dbReference type="RefSeq" id="WP_134248112.1">
    <property type="nucleotide sequence ID" value="NZ_SNQI01000003.1"/>
</dbReference>
<feature type="transmembrane region" description="Helical" evidence="1">
    <location>
        <begin position="23"/>
        <end position="50"/>
    </location>
</feature>
<feature type="transmembrane region" description="Helical" evidence="1">
    <location>
        <begin position="378"/>
        <end position="402"/>
    </location>
</feature>
<feature type="transmembrane region" description="Helical" evidence="1">
    <location>
        <begin position="103"/>
        <end position="133"/>
    </location>
</feature>
<reference evidence="2 3" key="1">
    <citation type="journal article" date="2011" name="J. Microbiol.">
        <title>Gramella jeungdoensis sp. nov., isolated from a solar saltern in Korea.</title>
        <authorList>
            <person name="Joung Y."/>
            <person name="Kim H."/>
            <person name="Jang T."/>
            <person name="Ahn T.S."/>
            <person name="Joh K."/>
        </authorList>
    </citation>
    <scope>NUCLEOTIDE SEQUENCE [LARGE SCALE GENOMIC DNA]</scope>
    <source>
        <strain evidence="2 3">KCTC 23123</strain>
    </source>
</reference>
<dbReference type="EMBL" id="SNQI01000003">
    <property type="protein sequence ID" value="TEW73712.1"/>
    <property type="molecule type" value="Genomic_DNA"/>
</dbReference>
<evidence type="ECO:0000256" key="1">
    <source>
        <dbReference type="SAM" id="Phobius"/>
    </source>
</evidence>
<dbReference type="Proteomes" id="UP000298517">
    <property type="component" value="Unassembled WGS sequence"/>
</dbReference>
<sequence length="492" mass="56772">MITNFLNFEWKQFFRSSYWQKNIALNILLAFLAIYFILMFLALGVSIYPLLKKQFPESDPLLLVNGALFYWFLGDLIMRFFLQKLPVMNIKPLLVLPIKRSKILNYVLGKSATSFFNFLPLFAIIPFGVILIIEGYPETTAIVWILLMYIFTLTINFLNFIIEAKSAETELSFLPLIVLASVLFGLNYFELIEFTSLLAKGINAITENAILLLIPIAVLTVLYYINYMLLKTKLYVDGSLKAKADVAVTTDMAWTRRFGDIAPFLQLDLKLLWRNKRPRSSIFILVIGLLYGLFFYPNPIYKEWVPMFVFVGVFVTGIFMINFGQFIPAWDSGYYKLLMSQNIKYKQYLNSKFSLMLISAIIMFVLSIPYVYFGWKILVIHFAAMVYNIGINSHILLLGGSFNRKKIDLTQRAAFNYQGTGAVQWLIGFPLLLIPILLFYVPYKFVNFEAGIATLIILGIIGIVFHQKIMDFITKKYINSKYKMISAFDQDN</sequence>
<keyword evidence="1" id="KW-1133">Transmembrane helix</keyword>
<gene>
    <name evidence="2" type="ORF">E2488_09510</name>
</gene>
<dbReference type="Pfam" id="PF18940">
    <property type="entry name" value="DUF5687"/>
    <property type="match status" value="1"/>
</dbReference>
<feature type="transmembrane region" description="Helical" evidence="1">
    <location>
        <begin position="62"/>
        <end position="82"/>
    </location>
</feature>
<feature type="transmembrane region" description="Helical" evidence="1">
    <location>
        <begin position="448"/>
        <end position="466"/>
    </location>
</feature>
<feature type="transmembrane region" description="Helical" evidence="1">
    <location>
        <begin position="209"/>
        <end position="230"/>
    </location>
</feature>
<comment type="caution">
    <text evidence="2">The sequence shown here is derived from an EMBL/GenBank/DDBJ whole genome shotgun (WGS) entry which is preliminary data.</text>
</comment>
<keyword evidence="3" id="KW-1185">Reference proteome</keyword>
<dbReference type="AlphaFoldDB" id="A0A4Y8ASS2"/>
<dbReference type="OrthoDB" id="1014144at2"/>
<feature type="transmembrane region" description="Helical" evidence="1">
    <location>
        <begin position="351"/>
        <end position="372"/>
    </location>
</feature>
<protein>
    <submittedName>
        <fullName evidence="2">Uncharacterized protein</fullName>
    </submittedName>
</protein>
<keyword evidence="1" id="KW-0472">Membrane</keyword>